<feature type="transmembrane region" description="Helical" evidence="2">
    <location>
        <begin position="63"/>
        <end position="81"/>
    </location>
</feature>
<feature type="transmembrane region" description="Helical" evidence="2">
    <location>
        <begin position="141"/>
        <end position="158"/>
    </location>
</feature>
<evidence type="ECO:0000256" key="1">
    <source>
        <dbReference type="RuleBase" id="RU004349"/>
    </source>
</evidence>
<dbReference type="Proteomes" id="UP000196118">
    <property type="component" value="Chromosome"/>
</dbReference>
<dbReference type="EMBL" id="CP021474">
    <property type="protein sequence ID" value="ARW20707.1"/>
    <property type="molecule type" value="Genomic_DNA"/>
</dbReference>
<keyword evidence="2" id="KW-1133">Transmembrane helix</keyword>
<comment type="similarity">
    <text evidence="1">Belongs to the SecY/SEC61-alpha family.</text>
</comment>
<evidence type="ECO:0000256" key="2">
    <source>
        <dbReference type="SAM" id="Phobius"/>
    </source>
</evidence>
<sequence length="410" mass="46386">MKNKFIHSELFSKVLFTLMMVVLMELGRQIVIPSLDSSMSHQVLEASPLLRNLSALTGGQANYPSLFSVGLGPYMTGMILFQAIQLLDIDELNKINDYKRGMIQRWISFVIALLQTLQFIYTIREHINFSGIKVWGIDYNLIVAFFVLVAGAMIVAWMSDMITKYGIGGSGVLILPGMIDSIPRVLLYGQGLGSGAVFFTPKLWLVLIISVAVVVIFTIFINKAELRIPLQRPFVQNDFSESYLPIRVLAAGSMPFMFTTTVFMIPSYIGSFVPEGEFNRFVQNYVAFDNPVGILIYCSIIVFLGYVFSFMNFQTERLTKNLKKSGDYIFNVVPGTATRHYLNQRLFHLSTVANIFFLIIVGTPLIVGLYLPEITNFAFVFANILILITIIDTTMDQFKTMYLRMHYDLL</sequence>
<dbReference type="AlphaFoldDB" id="A0A1Y0W1T8"/>
<dbReference type="SUPFAM" id="SSF103491">
    <property type="entry name" value="Preprotein translocase SecY subunit"/>
    <property type="match status" value="1"/>
</dbReference>
<feature type="transmembrane region" description="Helical" evidence="2">
    <location>
        <begin position="243"/>
        <end position="269"/>
    </location>
</feature>
<feature type="transmembrane region" description="Helical" evidence="2">
    <location>
        <begin position="102"/>
        <end position="121"/>
    </location>
</feature>
<accession>A0A1Y0W1T8</accession>
<feature type="transmembrane region" description="Helical" evidence="2">
    <location>
        <begin position="165"/>
        <end position="183"/>
    </location>
</feature>
<dbReference type="PANTHER" id="PTHR10906">
    <property type="entry name" value="SECY/SEC61-ALPHA FAMILY MEMBER"/>
    <property type="match status" value="1"/>
</dbReference>
<feature type="transmembrane region" description="Helical" evidence="2">
    <location>
        <begin position="12"/>
        <end position="31"/>
    </location>
</feature>
<feature type="transmembrane region" description="Helical" evidence="2">
    <location>
        <begin position="346"/>
        <end position="371"/>
    </location>
</feature>
<protein>
    <submittedName>
        <fullName evidence="3">Accessory Sec system protein translocase subunit SecY2</fullName>
    </submittedName>
</protein>
<organism evidence="3 4">
    <name type="scientific">Pediococcus pentosaceus</name>
    <dbReference type="NCBI Taxonomy" id="1255"/>
    <lineage>
        <taxon>Bacteria</taxon>
        <taxon>Bacillati</taxon>
        <taxon>Bacillota</taxon>
        <taxon>Bacilli</taxon>
        <taxon>Lactobacillales</taxon>
        <taxon>Lactobacillaceae</taxon>
        <taxon>Pediococcus</taxon>
    </lineage>
</organism>
<feature type="transmembrane region" description="Helical" evidence="2">
    <location>
        <begin position="294"/>
        <end position="313"/>
    </location>
</feature>
<dbReference type="Gene3D" id="1.10.3370.10">
    <property type="entry name" value="SecY subunit domain"/>
    <property type="match status" value="1"/>
</dbReference>
<dbReference type="InterPro" id="IPR023201">
    <property type="entry name" value="SecY_dom_sf"/>
</dbReference>
<feature type="transmembrane region" description="Helical" evidence="2">
    <location>
        <begin position="377"/>
        <end position="395"/>
    </location>
</feature>
<dbReference type="Pfam" id="PF00344">
    <property type="entry name" value="SecY"/>
    <property type="match status" value="1"/>
</dbReference>
<dbReference type="GO" id="GO:0015031">
    <property type="term" value="P:protein transport"/>
    <property type="evidence" value="ECO:0007669"/>
    <property type="project" value="InterPro"/>
</dbReference>
<reference evidence="3 4" key="1">
    <citation type="submission" date="2017-05" db="EMBL/GenBank/DDBJ databases">
        <title>Genome sequence of Pediococcus pentosaceus strain SRCM100892.</title>
        <authorList>
            <person name="Cho S.H."/>
        </authorList>
    </citation>
    <scope>NUCLEOTIDE SEQUENCE [LARGE SCALE GENOMIC DNA]</scope>
    <source>
        <strain evidence="3 4">SRCM100892</strain>
    </source>
</reference>
<keyword evidence="2" id="KW-0812">Transmembrane</keyword>
<name>A0A1Y0W1T8_PEDPE</name>
<dbReference type="GO" id="GO:0016020">
    <property type="term" value="C:membrane"/>
    <property type="evidence" value="ECO:0007669"/>
    <property type="project" value="InterPro"/>
</dbReference>
<evidence type="ECO:0000313" key="4">
    <source>
        <dbReference type="Proteomes" id="UP000196118"/>
    </source>
</evidence>
<dbReference type="PRINTS" id="PR00303">
    <property type="entry name" value="SECYTRNLCASE"/>
</dbReference>
<dbReference type="InterPro" id="IPR002208">
    <property type="entry name" value="SecY/SEC61-alpha"/>
</dbReference>
<keyword evidence="2" id="KW-0472">Membrane</keyword>
<proteinExistence type="inferred from homology"/>
<evidence type="ECO:0000313" key="3">
    <source>
        <dbReference type="EMBL" id="ARW20707.1"/>
    </source>
</evidence>
<feature type="transmembrane region" description="Helical" evidence="2">
    <location>
        <begin position="203"/>
        <end position="222"/>
    </location>
</feature>
<gene>
    <name evidence="3" type="ORF">S100892_02172</name>
</gene>
<dbReference type="PIRSF" id="PIRSF004557">
    <property type="entry name" value="SecY"/>
    <property type="match status" value="1"/>
</dbReference>